<accession>A0A7R7DT36</accession>
<proteinExistence type="predicted"/>
<name>A0A7R7DT36_9ACTN</name>
<dbReference type="EMBL" id="AP023355">
    <property type="protein sequence ID" value="BCJ37067.1"/>
    <property type="molecule type" value="Genomic_DNA"/>
</dbReference>
<dbReference type="Gene3D" id="2.160.20.120">
    <property type="match status" value="1"/>
</dbReference>
<dbReference type="AlphaFoldDB" id="A0A7R7DT36"/>
<dbReference type="RefSeq" id="WP_203963332.1">
    <property type="nucleotide sequence ID" value="NZ_AP023355.1"/>
</dbReference>
<dbReference type="Proteomes" id="UP000611640">
    <property type="component" value="Chromosome"/>
</dbReference>
<gene>
    <name evidence="2" type="ORF">Athai_45700</name>
</gene>
<dbReference type="KEGG" id="atl:Athai_45700"/>
<sequence length="220" mass="23281">MQKFDTTAPITATLDIPAGRVQFIAADRADTTVEVRPANATKKRDVALAEETTIEYRDGTLRIEAPTRNQYFGPSGSIEVTVQLPTGSRIEAKTASAEFRGVGRLGDIVYDSKHGPIKIDEADSAHLSTLAGDVVVGRLNGAAEISTSKGDIRIDEAVRGTVIVRTDAGDLSVTAAPGVSAEFKGGTRYGVIHEALRNDGTIALTIHATTSYGNITARSR</sequence>
<evidence type="ECO:0000259" key="1">
    <source>
        <dbReference type="Pfam" id="PF13349"/>
    </source>
</evidence>
<protein>
    <recommendedName>
        <fullName evidence="1">DUF4097 domain-containing protein</fullName>
    </recommendedName>
</protein>
<organism evidence="2 3">
    <name type="scientific">Actinocatenispora thailandica</name>
    <dbReference type="NCBI Taxonomy" id="227318"/>
    <lineage>
        <taxon>Bacteria</taxon>
        <taxon>Bacillati</taxon>
        <taxon>Actinomycetota</taxon>
        <taxon>Actinomycetes</taxon>
        <taxon>Micromonosporales</taxon>
        <taxon>Micromonosporaceae</taxon>
        <taxon>Actinocatenispora</taxon>
    </lineage>
</organism>
<keyword evidence="3" id="KW-1185">Reference proteome</keyword>
<reference evidence="2 3" key="1">
    <citation type="submission" date="2020-08" db="EMBL/GenBank/DDBJ databases">
        <title>Whole genome shotgun sequence of Actinocatenispora thailandica NBRC 105041.</title>
        <authorList>
            <person name="Komaki H."/>
            <person name="Tamura T."/>
        </authorList>
    </citation>
    <scope>NUCLEOTIDE SEQUENCE [LARGE SCALE GENOMIC DNA]</scope>
    <source>
        <strain evidence="2 3">NBRC 105041</strain>
    </source>
</reference>
<dbReference type="Pfam" id="PF13349">
    <property type="entry name" value="DUF4097"/>
    <property type="match status" value="1"/>
</dbReference>
<dbReference type="InterPro" id="IPR025164">
    <property type="entry name" value="Toastrack_DUF4097"/>
</dbReference>
<feature type="domain" description="DUF4097" evidence="1">
    <location>
        <begin position="20"/>
        <end position="216"/>
    </location>
</feature>
<evidence type="ECO:0000313" key="3">
    <source>
        <dbReference type="Proteomes" id="UP000611640"/>
    </source>
</evidence>
<evidence type="ECO:0000313" key="2">
    <source>
        <dbReference type="EMBL" id="BCJ37067.1"/>
    </source>
</evidence>